<dbReference type="PANTHER" id="PTHR30337:SF0">
    <property type="entry name" value="NUCLEASE SBCCD SUBUNIT D"/>
    <property type="match status" value="1"/>
</dbReference>
<reference evidence="6" key="1">
    <citation type="submission" date="2020-05" db="EMBL/GenBank/DDBJ databases">
        <authorList>
            <person name="Chiriac C."/>
            <person name="Salcher M."/>
            <person name="Ghai R."/>
            <person name="Kavagutti S V."/>
        </authorList>
    </citation>
    <scope>NUCLEOTIDE SEQUENCE</scope>
</reference>
<dbReference type="GO" id="GO:0004519">
    <property type="term" value="F:endonuclease activity"/>
    <property type="evidence" value="ECO:0007669"/>
    <property type="project" value="InterPro"/>
</dbReference>
<evidence type="ECO:0000259" key="5">
    <source>
        <dbReference type="Pfam" id="PF00149"/>
    </source>
</evidence>
<dbReference type="SUPFAM" id="SSF56300">
    <property type="entry name" value="Metallo-dependent phosphatases"/>
    <property type="match status" value="1"/>
</dbReference>
<protein>
    <submittedName>
        <fullName evidence="6">Unannotated protein</fullName>
    </submittedName>
</protein>
<feature type="compositionally biased region" description="Acidic residues" evidence="4">
    <location>
        <begin position="396"/>
        <end position="407"/>
    </location>
</feature>
<dbReference type="GO" id="GO:0006259">
    <property type="term" value="P:DNA metabolic process"/>
    <property type="evidence" value="ECO:0007669"/>
    <property type="project" value="InterPro"/>
</dbReference>
<feature type="region of interest" description="Disordered" evidence="4">
    <location>
        <begin position="388"/>
        <end position="407"/>
    </location>
</feature>
<dbReference type="PANTHER" id="PTHR30337">
    <property type="entry name" value="COMPONENT OF ATP-DEPENDENT DSDNA EXONUCLEASE"/>
    <property type="match status" value="1"/>
</dbReference>
<dbReference type="InterPro" id="IPR004843">
    <property type="entry name" value="Calcineurin-like_PHP"/>
</dbReference>
<dbReference type="GO" id="GO:0008408">
    <property type="term" value="F:3'-5' exonuclease activity"/>
    <property type="evidence" value="ECO:0007669"/>
    <property type="project" value="InterPro"/>
</dbReference>
<organism evidence="6">
    <name type="scientific">freshwater metagenome</name>
    <dbReference type="NCBI Taxonomy" id="449393"/>
    <lineage>
        <taxon>unclassified sequences</taxon>
        <taxon>metagenomes</taxon>
        <taxon>ecological metagenomes</taxon>
    </lineage>
</organism>
<dbReference type="Pfam" id="PF00149">
    <property type="entry name" value="Metallophos"/>
    <property type="match status" value="1"/>
</dbReference>
<proteinExistence type="predicted"/>
<keyword evidence="1" id="KW-0540">Nuclease</keyword>
<evidence type="ECO:0000256" key="2">
    <source>
        <dbReference type="ARBA" id="ARBA00022801"/>
    </source>
</evidence>
<gene>
    <name evidence="6" type="ORF">UFOPK1946_01037</name>
</gene>
<accession>A0A6J6IXH5</accession>
<evidence type="ECO:0000313" key="6">
    <source>
        <dbReference type="EMBL" id="CAB4629417.1"/>
    </source>
</evidence>
<keyword evidence="3" id="KW-0269">Exonuclease</keyword>
<dbReference type="Gene3D" id="3.60.21.10">
    <property type="match status" value="1"/>
</dbReference>
<evidence type="ECO:0000256" key="1">
    <source>
        <dbReference type="ARBA" id="ARBA00022722"/>
    </source>
</evidence>
<feature type="domain" description="Calcineurin-like phosphoesterase" evidence="5">
    <location>
        <begin position="1"/>
        <end position="227"/>
    </location>
</feature>
<dbReference type="InterPro" id="IPR050535">
    <property type="entry name" value="DNA_Repair-Maintenance_Comp"/>
</dbReference>
<keyword evidence="2" id="KW-0378">Hydrolase</keyword>
<dbReference type="AlphaFoldDB" id="A0A6J6IXH5"/>
<evidence type="ECO:0000256" key="4">
    <source>
        <dbReference type="SAM" id="MobiDB-lite"/>
    </source>
</evidence>
<dbReference type="InterPro" id="IPR029052">
    <property type="entry name" value="Metallo-depent_PP-like"/>
</dbReference>
<dbReference type="InterPro" id="IPR004593">
    <property type="entry name" value="SbcD"/>
</dbReference>
<dbReference type="InterPro" id="IPR041796">
    <property type="entry name" value="Mre11_N"/>
</dbReference>
<evidence type="ECO:0000256" key="3">
    <source>
        <dbReference type="ARBA" id="ARBA00022839"/>
    </source>
</evidence>
<sequence length="407" mass="45673">MRILHTSDWHLGRSLMGFDLHDPQQVFIDHIISVVKQEKVDVLLISGDIYDRALPSLASIDLLSYALSALTKITKVVISSGNHDSARRLGFGKEIFENSNLYIKTTVDDITKPELIPFDDGQLAIYGIPYLDPYTTAGLLLERDADGKLPQASHHSVLDAAMKRIATHRKDVKANKTIVMSHAWYAGEKPLESDKSDSDTNIGGLGQASLDLLKGFDYAALGHLHKPKVIEDHIRYSGSALPYSFSEKDVKKVSYLINIDKDGVKVEEAIDSPVYKTMHVLEDTMENLLKSEKYKGLEDQFVKIRLKDERPPINPKIALADRFGFIVEFLAESIELQTKNFEEIKLMSPEDLVGTFLTEIRNYSADTWEAKEIQDAIQRIQAGAPIENYEGNECSHDEEDAPEEVEA</sequence>
<dbReference type="EMBL" id="CAEZVG010000075">
    <property type="protein sequence ID" value="CAB4629417.1"/>
    <property type="molecule type" value="Genomic_DNA"/>
</dbReference>
<name>A0A6J6IXH5_9ZZZZ</name>
<dbReference type="CDD" id="cd00840">
    <property type="entry name" value="MPP_Mre11_N"/>
    <property type="match status" value="1"/>
</dbReference>
<dbReference type="NCBIfam" id="TIGR00619">
    <property type="entry name" value="sbcd"/>
    <property type="match status" value="1"/>
</dbReference>